<organism evidence="2 3">
    <name type="scientific">Clostridium isatidis</name>
    <dbReference type="NCBI Taxonomy" id="182773"/>
    <lineage>
        <taxon>Bacteria</taxon>
        <taxon>Bacillati</taxon>
        <taxon>Bacillota</taxon>
        <taxon>Clostridia</taxon>
        <taxon>Eubacteriales</taxon>
        <taxon>Clostridiaceae</taxon>
        <taxon>Clostridium</taxon>
    </lineage>
</organism>
<keyword evidence="1" id="KW-0812">Transmembrane</keyword>
<evidence type="ECO:0000256" key="1">
    <source>
        <dbReference type="SAM" id="Phobius"/>
    </source>
</evidence>
<dbReference type="OrthoDB" id="1923861at2"/>
<dbReference type="Proteomes" id="UP000264883">
    <property type="component" value="Chromosome"/>
</dbReference>
<feature type="transmembrane region" description="Helical" evidence="1">
    <location>
        <begin position="60"/>
        <end position="77"/>
    </location>
</feature>
<accession>A0A343JDL2</accession>
<sequence length="110" mass="12942">MTGFLVTALYIVIIVAVMFLLMTLGRKFVFSKIRVNKWIILGITILSFVLQFIINPQNFWLKNLFTVVTVWFFLWFMEIQTTGGPKIEKKIVIRPKAKPNRVKHLKDQNK</sequence>
<evidence type="ECO:0000313" key="2">
    <source>
        <dbReference type="EMBL" id="ASW43620.1"/>
    </source>
</evidence>
<dbReference type="RefSeq" id="WP_119865753.1">
    <property type="nucleotide sequence ID" value="NZ_CP016786.1"/>
</dbReference>
<feature type="transmembrane region" description="Helical" evidence="1">
    <location>
        <begin position="6"/>
        <end position="25"/>
    </location>
</feature>
<gene>
    <name evidence="2" type="ORF">BEN51_09030</name>
</gene>
<reference evidence="2 3" key="1">
    <citation type="submission" date="2016-08" db="EMBL/GenBank/DDBJ databases">
        <title>Complete Genome Sequence Of The Indigo Reducing Clostridium isatidis DSM15098.</title>
        <authorList>
            <person name="Little G.T."/>
            <person name="Minton N.P."/>
        </authorList>
    </citation>
    <scope>NUCLEOTIDE SEQUENCE [LARGE SCALE GENOMIC DNA]</scope>
    <source>
        <strain evidence="2 3">DSM 15098</strain>
    </source>
</reference>
<dbReference type="AlphaFoldDB" id="A0A343JDL2"/>
<dbReference type="EMBL" id="CP016786">
    <property type="protein sequence ID" value="ASW43620.1"/>
    <property type="molecule type" value="Genomic_DNA"/>
</dbReference>
<proteinExistence type="predicted"/>
<dbReference type="KEGG" id="cia:BEN51_09030"/>
<name>A0A343JDL2_9CLOT</name>
<feature type="transmembrane region" description="Helical" evidence="1">
    <location>
        <begin position="37"/>
        <end position="54"/>
    </location>
</feature>
<keyword evidence="1" id="KW-1133">Transmembrane helix</keyword>
<keyword evidence="1" id="KW-0472">Membrane</keyword>
<evidence type="ECO:0000313" key="3">
    <source>
        <dbReference type="Proteomes" id="UP000264883"/>
    </source>
</evidence>
<protein>
    <submittedName>
        <fullName evidence="2">Uncharacterized protein</fullName>
    </submittedName>
</protein>
<keyword evidence="3" id="KW-1185">Reference proteome</keyword>